<dbReference type="AlphaFoldDB" id="E4XCR9"/>
<dbReference type="InterPro" id="IPR042788">
    <property type="entry name" value="ANKUB1"/>
</dbReference>
<protein>
    <submittedName>
        <fullName evidence="1">Uncharacterized protein</fullName>
    </submittedName>
</protein>
<dbReference type="PANTHER" id="PTHR46885:SF1">
    <property type="entry name" value="PROTEIN ANKUB1"/>
    <property type="match status" value="1"/>
</dbReference>
<dbReference type="EMBL" id="FN653037">
    <property type="protein sequence ID" value="CBY09394.1"/>
    <property type="molecule type" value="Genomic_DNA"/>
</dbReference>
<keyword evidence="2" id="KW-1185">Reference proteome</keyword>
<dbReference type="InParanoid" id="E4XCR9"/>
<reference evidence="1" key="1">
    <citation type="journal article" date="2010" name="Science">
        <title>Plasticity of animal genome architecture unmasked by rapid evolution of a pelagic tunicate.</title>
        <authorList>
            <person name="Denoeud F."/>
            <person name="Henriet S."/>
            <person name="Mungpakdee S."/>
            <person name="Aury J.M."/>
            <person name="Da Silva C."/>
            <person name="Brinkmann H."/>
            <person name="Mikhaleva J."/>
            <person name="Olsen L.C."/>
            <person name="Jubin C."/>
            <person name="Canestro C."/>
            <person name="Bouquet J.M."/>
            <person name="Danks G."/>
            <person name="Poulain J."/>
            <person name="Campsteijn C."/>
            <person name="Adamski M."/>
            <person name="Cross I."/>
            <person name="Yadetie F."/>
            <person name="Muffato M."/>
            <person name="Louis A."/>
            <person name="Butcher S."/>
            <person name="Tsagkogeorga G."/>
            <person name="Konrad A."/>
            <person name="Singh S."/>
            <person name="Jensen M.F."/>
            <person name="Cong E.H."/>
            <person name="Eikeseth-Otteraa H."/>
            <person name="Noel B."/>
            <person name="Anthouard V."/>
            <person name="Porcel B.M."/>
            <person name="Kachouri-Lafond R."/>
            <person name="Nishino A."/>
            <person name="Ugolini M."/>
            <person name="Chourrout P."/>
            <person name="Nishida H."/>
            <person name="Aasland R."/>
            <person name="Huzurbazar S."/>
            <person name="Westhof E."/>
            <person name="Delsuc F."/>
            <person name="Lehrach H."/>
            <person name="Reinhardt R."/>
            <person name="Weissenbach J."/>
            <person name="Roy S.W."/>
            <person name="Artiguenave F."/>
            <person name="Postlethwait J.H."/>
            <person name="Manak J.R."/>
            <person name="Thompson E.M."/>
            <person name="Jaillon O."/>
            <person name="Du Pasquier L."/>
            <person name="Boudinot P."/>
            <person name="Liberles D.A."/>
            <person name="Volff J.N."/>
            <person name="Philippe H."/>
            <person name="Lenhard B."/>
            <person name="Roest Crollius H."/>
            <person name="Wincker P."/>
            <person name="Chourrout D."/>
        </authorList>
    </citation>
    <scope>NUCLEOTIDE SEQUENCE [LARGE SCALE GENOMIC DNA]</scope>
</reference>
<name>E4XCR9_OIKDI</name>
<evidence type="ECO:0000313" key="1">
    <source>
        <dbReference type="EMBL" id="CBY09394.1"/>
    </source>
</evidence>
<proteinExistence type="predicted"/>
<organism evidence="1">
    <name type="scientific">Oikopleura dioica</name>
    <name type="common">Tunicate</name>
    <dbReference type="NCBI Taxonomy" id="34765"/>
    <lineage>
        <taxon>Eukaryota</taxon>
        <taxon>Metazoa</taxon>
        <taxon>Chordata</taxon>
        <taxon>Tunicata</taxon>
        <taxon>Appendicularia</taxon>
        <taxon>Copelata</taxon>
        <taxon>Oikopleuridae</taxon>
        <taxon>Oikopleura</taxon>
    </lineage>
</organism>
<gene>
    <name evidence="1" type="ORF">GSOID_T00007950001</name>
</gene>
<dbReference type="Proteomes" id="UP000001307">
    <property type="component" value="Unassembled WGS sequence"/>
</dbReference>
<dbReference type="PANTHER" id="PTHR46885">
    <property type="entry name" value="PROTEIN ANKUB1"/>
    <property type="match status" value="1"/>
</dbReference>
<sequence>MFIHSLKVSRETGLPISIFRLVTSSGIELFDNFLFNRYFELQRGCTLRLDIWDGWKNLLNYALDGQVKSRASNLDELAAS</sequence>
<evidence type="ECO:0000313" key="2">
    <source>
        <dbReference type="Proteomes" id="UP000001307"/>
    </source>
</evidence>
<dbReference type="OrthoDB" id="8856820at2759"/>
<accession>E4XCR9</accession>